<keyword evidence="3 7" id="KW-0812">Transmembrane</keyword>
<dbReference type="GO" id="GO:0005886">
    <property type="term" value="C:plasma membrane"/>
    <property type="evidence" value="ECO:0007669"/>
    <property type="project" value="TreeGrafter"/>
</dbReference>
<dbReference type="OrthoDB" id="2441642at2759"/>
<feature type="transmembrane region" description="Helical" evidence="7">
    <location>
        <begin position="126"/>
        <end position="145"/>
    </location>
</feature>
<feature type="transmembrane region" description="Helical" evidence="7">
    <location>
        <begin position="59"/>
        <end position="82"/>
    </location>
</feature>
<dbReference type="InterPro" id="IPR011701">
    <property type="entry name" value="MFS"/>
</dbReference>
<evidence type="ECO:0000313" key="9">
    <source>
        <dbReference type="EMBL" id="KAF2118993.1"/>
    </source>
</evidence>
<evidence type="ECO:0000256" key="5">
    <source>
        <dbReference type="ARBA" id="ARBA00023136"/>
    </source>
</evidence>
<feature type="transmembrane region" description="Helical" evidence="7">
    <location>
        <begin position="423"/>
        <end position="447"/>
    </location>
</feature>
<dbReference type="Gene3D" id="1.20.1720.10">
    <property type="entry name" value="Multidrug resistance protein D"/>
    <property type="match status" value="1"/>
</dbReference>
<dbReference type="PANTHER" id="PTHR23502:SF51">
    <property type="entry name" value="QUINIDINE RESISTANCE PROTEIN 1-RELATED"/>
    <property type="match status" value="1"/>
</dbReference>
<dbReference type="CDD" id="cd17323">
    <property type="entry name" value="MFS_Tpo1_MDR_like"/>
    <property type="match status" value="1"/>
</dbReference>
<gene>
    <name evidence="9" type="ORF">BDV96DRAFT_515914</name>
</gene>
<keyword evidence="4 7" id="KW-1133">Transmembrane helix</keyword>
<feature type="transmembrane region" description="Helical" evidence="7">
    <location>
        <begin position="300"/>
        <end position="320"/>
    </location>
</feature>
<evidence type="ECO:0000256" key="1">
    <source>
        <dbReference type="ARBA" id="ARBA00004141"/>
    </source>
</evidence>
<evidence type="ECO:0000313" key="10">
    <source>
        <dbReference type="Proteomes" id="UP000799770"/>
    </source>
</evidence>
<evidence type="ECO:0000256" key="2">
    <source>
        <dbReference type="ARBA" id="ARBA00022448"/>
    </source>
</evidence>
<dbReference type="PROSITE" id="PS50850">
    <property type="entry name" value="MFS"/>
    <property type="match status" value="1"/>
</dbReference>
<feature type="transmembrane region" description="Helical" evidence="7">
    <location>
        <begin position="94"/>
        <end position="114"/>
    </location>
</feature>
<evidence type="ECO:0000256" key="6">
    <source>
        <dbReference type="SAM" id="MobiDB-lite"/>
    </source>
</evidence>
<keyword evidence="2" id="KW-0813">Transport</keyword>
<feature type="transmembrane region" description="Helical" evidence="7">
    <location>
        <begin position="215"/>
        <end position="234"/>
    </location>
</feature>
<dbReference type="FunFam" id="1.20.1720.10:FF:000009">
    <property type="entry name" value="MFS multidrug transporter"/>
    <property type="match status" value="1"/>
</dbReference>
<feature type="transmembrane region" description="Helical" evidence="7">
    <location>
        <begin position="482"/>
        <end position="503"/>
    </location>
</feature>
<dbReference type="SUPFAM" id="SSF103473">
    <property type="entry name" value="MFS general substrate transporter"/>
    <property type="match status" value="1"/>
</dbReference>
<feature type="transmembrane region" description="Helical" evidence="7">
    <location>
        <begin position="459"/>
        <end position="476"/>
    </location>
</feature>
<dbReference type="Proteomes" id="UP000799770">
    <property type="component" value="Unassembled WGS sequence"/>
</dbReference>
<feature type="transmembrane region" description="Helical" evidence="7">
    <location>
        <begin position="332"/>
        <end position="356"/>
    </location>
</feature>
<feature type="region of interest" description="Disordered" evidence="6">
    <location>
        <begin position="16"/>
        <end position="41"/>
    </location>
</feature>
<evidence type="ECO:0000256" key="3">
    <source>
        <dbReference type="ARBA" id="ARBA00022692"/>
    </source>
</evidence>
<feature type="compositionally biased region" description="Basic and acidic residues" evidence="6">
    <location>
        <begin position="18"/>
        <end position="30"/>
    </location>
</feature>
<evidence type="ECO:0000256" key="7">
    <source>
        <dbReference type="SAM" id="Phobius"/>
    </source>
</evidence>
<dbReference type="InterPro" id="IPR036259">
    <property type="entry name" value="MFS_trans_sf"/>
</dbReference>
<proteinExistence type="predicted"/>
<protein>
    <submittedName>
        <fullName evidence="9">Major facilitator superfamily domain-containing protein</fullName>
    </submittedName>
</protein>
<dbReference type="Gene3D" id="1.20.1250.20">
    <property type="entry name" value="MFS general substrate transporter like domains"/>
    <property type="match status" value="1"/>
</dbReference>
<keyword evidence="5 7" id="KW-0472">Membrane</keyword>
<dbReference type="EMBL" id="ML977316">
    <property type="protein sequence ID" value="KAF2118993.1"/>
    <property type="molecule type" value="Genomic_DNA"/>
</dbReference>
<dbReference type="AlphaFoldDB" id="A0A6A5ZJI7"/>
<accession>A0A6A5ZJI7</accession>
<reference evidence="9" key="1">
    <citation type="journal article" date="2020" name="Stud. Mycol.">
        <title>101 Dothideomycetes genomes: a test case for predicting lifestyles and emergence of pathogens.</title>
        <authorList>
            <person name="Haridas S."/>
            <person name="Albert R."/>
            <person name="Binder M."/>
            <person name="Bloem J."/>
            <person name="Labutti K."/>
            <person name="Salamov A."/>
            <person name="Andreopoulos B."/>
            <person name="Baker S."/>
            <person name="Barry K."/>
            <person name="Bills G."/>
            <person name="Bluhm B."/>
            <person name="Cannon C."/>
            <person name="Castanera R."/>
            <person name="Culley D."/>
            <person name="Daum C."/>
            <person name="Ezra D."/>
            <person name="Gonzalez J."/>
            <person name="Henrissat B."/>
            <person name="Kuo A."/>
            <person name="Liang C."/>
            <person name="Lipzen A."/>
            <person name="Lutzoni F."/>
            <person name="Magnuson J."/>
            <person name="Mondo S."/>
            <person name="Nolan M."/>
            <person name="Ohm R."/>
            <person name="Pangilinan J."/>
            <person name="Park H.-J."/>
            <person name="Ramirez L."/>
            <person name="Alfaro M."/>
            <person name="Sun H."/>
            <person name="Tritt A."/>
            <person name="Yoshinaga Y."/>
            <person name="Zwiers L.-H."/>
            <person name="Turgeon B."/>
            <person name="Goodwin S."/>
            <person name="Spatafora J."/>
            <person name="Crous P."/>
            <person name="Grigoriev I."/>
        </authorList>
    </citation>
    <scope>NUCLEOTIDE SEQUENCE</scope>
    <source>
        <strain evidence="9">CBS 627.86</strain>
    </source>
</reference>
<evidence type="ECO:0000256" key="4">
    <source>
        <dbReference type="ARBA" id="ARBA00022989"/>
    </source>
</evidence>
<dbReference type="PRINTS" id="PR01036">
    <property type="entry name" value="TCRTETB"/>
</dbReference>
<feature type="transmembrane region" description="Helical" evidence="7">
    <location>
        <begin position="392"/>
        <end position="411"/>
    </location>
</feature>
<sequence length="525" mass="56590">MAAEIEDKDIEAALSPAAEKDAEVEKEHGVQDAGQTTLQTTSSAEEVPYTIFTLNEKRFMAFILTFAALFSPISSTIYYPALSPLAEQLHVSNSLINLSITTFMIFQGFAPLFIGAFSDAEGRRPAYVICFVIYIAADIGLALQTNYAALLILRCVQSSGSSGTVSLANAVVADFSLPHERGTWMGWANAGALLGPSIGPIIGGLLSQYLGWRSIFWFLAIFAGVYLLPILLFFPESARKVVGNGSHRPGKFNRCLLDPVIKKRVDADPRIAGPPIAPHPLRFPNPFLTLKILFEPEASLVLISSGFLFAGFYGVMAGLPSQLQSSYGFDPLHVGLCFLASGVGGSVASLLTGKLMDWNFHRHARRMGLDASDTKKIRSLTSFPIEAARLELALPFVVAGSAMTLGFGWTLRYKTYLGGPEIFLFFVGFCCTGAFTTLSTLVVDLFIEQPATATAAMNLTRCFLGAGATAAVVPMMDAIGAGWSFTIIAVIYAALVPPLLAIIRWGPGMRARKDERLKREGEGTI</sequence>
<organism evidence="9 10">
    <name type="scientific">Lophiotrema nucula</name>
    <dbReference type="NCBI Taxonomy" id="690887"/>
    <lineage>
        <taxon>Eukaryota</taxon>
        <taxon>Fungi</taxon>
        <taxon>Dikarya</taxon>
        <taxon>Ascomycota</taxon>
        <taxon>Pezizomycotina</taxon>
        <taxon>Dothideomycetes</taxon>
        <taxon>Pleosporomycetidae</taxon>
        <taxon>Pleosporales</taxon>
        <taxon>Lophiotremataceae</taxon>
        <taxon>Lophiotrema</taxon>
    </lineage>
</organism>
<comment type="subcellular location">
    <subcellularLocation>
        <location evidence="1">Membrane</location>
        <topology evidence="1">Multi-pass membrane protein</topology>
    </subcellularLocation>
</comment>
<dbReference type="InterPro" id="IPR020846">
    <property type="entry name" value="MFS_dom"/>
</dbReference>
<dbReference type="GO" id="GO:0022857">
    <property type="term" value="F:transmembrane transporter activity"/>
    <property type="evidence" value="ECO:0007669"/>
    <property type="project" value="InterPro"/>
</dbReference>
<dbReference type="PANTHER" id="PTHR23502">
    <property type="entry name" value="MAJOR FACILITATOR SUPERFAMILY"/>
    <property type="match status" value="1"/>
</dbReference>
<dbReference type="Pfam" id="PF07690">
    <property type="entry name" value="MFS_1"/>
    <property type="match status" value="1"/>
</dbReference>
<keyword evidence="10" id="KW-1185">Reference proteome</keyword>
<name>A0A6A5ZJI7_9PLEO</name>
<feature type="domain" description="Major facilitator superfamily (MFS) profile" evidence="8">
    <location>
        <begin position="60"/>
        <end position="510"/>
    </location>
</feature>
<evidence type="ECO:0000259" key="8">
    <source>
        <dbReference type="PROSITE" id="PS50850"/>
    </source>
</evidence>